<feature type="compositionally biased region" description="Low complexity" evidence="1">
    <location>
        <begin position="153"/>
        <end position="165"/>
    </location>
</feature>
<proteinExistence type="predicted"/>
<dbReference type="EMBL" id="PNBA02000019">
    <property type="protein sequence ID" value="KAG6390887.1"/>
    <property type="molecule type" value="Genomic_DNA"/>
</dbReference>
<dbReference type="AlphaFoldDB" id="A0A8X8Z4I4"/>
<comment type="caution">
    <text evidence="2">The sequence shown here is derived from an EMBL/GenBank/DDBJ whole genome shotgun (WGS) entry which is preliminary data.</text>
</comment>
<accession>A0A8X8Z4I4</accession>
<evidence type="ECO:0000313" key="2">
    <source>
        <dbReference type="EMBL" id="KAG6390887.1"/>
    </source>
</evidence>
<feature type="region of interest" description="Disordered" evidence="1">
    <location>
        <begin position="136"/>
        <end position="183"/>
    </location>
</feature>
<gene>
    <name evidence="2" type="ORF">SASPL_148632</name>
</gene>
<dbReference type="Proteomes" id="UP000298416">
    <property type="component" value="Unassembled WGS sequence"/>
</dbReference>
<feature type="compositionally biased region" description="Polar residues" evidence="1">
    <location>
        <begin position="170"/>
        <end position="183"/>
    </location>
</feature>
<dbReference type="Pfam" id="PF10714">
    <property type="entry name" value="LEA_6"/>
    <property type="match status" value="1"/>
</dbReference>
<reference evidence="2" key="2">
    <citation type="submission" date="2020-08" db="EMBL/GenBank/DDBJ databases">
        <title>Plant Genome Project.</title>
        <authorList>
            <person name="Zhang R.-G."/>
        </authorList>
    </citation>
    <scope>NUCLEOTIDE SEQUENCE</scope>
    <source>
        <strain evidence="2">Huo1</strain>
        <tissue evidence="2">Leaf</tissue>
    </source>
</reference>
<sequence>MPEGLGILVAGPLGTLPINSFEWLSLRFPTVWLSHLWWSLAGRALAGTAGMDRFRDGTTTVRIVRCMAGAAADCRSAATHPIDRVPRDYMGGPDQATGVVLSLQCSDLMFVRASPKGLPVETSPYTQYKDLDEYKKQGYGAEGHLHPNPGRGAAASTDAPTATSDDPNKKPTSTGTIKSQGFL</sequence>
<organism evidence="2">
    <name type="scientific">Salvia splendens</name>
    <name type="common">Scarlet sage</name>
    <dbReference type="NCBI Taxonomy" id="180675"/>
    <lineage>
        <taxon>Eukaryota</taxon>
        <taxon>Viridiplantae</taxon>
        <taxon>Streptophyta</taxon>
        <taxon>Embryophyta</taxon>
        <taxon>Tracheophyta</taxon>
        <taxon>Spermatophyta</taxon>
        <taxon>Magnoliopsida</taxon>
        <taxon>eudicotyledons</taxon>
        <taxon>Gunneridae</taxon>
        <taxon>Pentapetalae</taxon>
        <taxon>asterids</taxon>
        <taxon>lamiids</taxon>
        <taxon>Lamiales</taxon>
        <taxon>Lamiaceae</taxon>
        <taxon>Nepetoideae</taxon>
        <taxon>Mentheae</taxon>
        <taxon>Salviinae</taxon>
        <taxon>Salvia</taxon>
        <taxon>Salvia subgen. Calosphace</taxon>
        <taxon>core Calosphace</taxon>
    </lineage>
</organism>
<keyword evidence="3" id="KW-1185">Reference proteome</keyword>
<name>A0A8X8Z4I4_SALSN</name>
<reference evidence="2" key="1">
    <citation type="submission" date="2018-01" db="EMBL/GenBank/DDBJ databases">
        <authorList>
            <person name="Mao J.F."/>
        </authorList>
    </citation>
    <scope>NUCLEOTIDE SEQUENCE</scope>
    <source>
        <strain evidence="2">Huo1</strain>
        <tissue evidence="2">Leaf</tissue>
    </source>
</reference>
<evidence type="ECO:0000256" key="1">
    <source>
        <dbReference type="SAM" id="MobiDB-lite"/>
    </source>
</evidence>
<evidence type="ECO:0000313" key="3">
    <source>
        <dbReference type="Proteomes" id="UP000298416"/>
    </source>
</evidence>
<protein>
    <submittedName>
        <fullName evidence="2">Uncharacterized protein</fullName>
    </submittedName>
</protein>
<dbReference type="InterPro" id="IPR018930">
    <property type="entry name" value="LEA-18"/>
</dbReference>